<dbReference type="KEGG" id="mpi:Mpet_1321"/>
<dbReference type="Proteomes" id="UP000006565">
    <property type="component" value="Chromosome"/>
</dbReference>
<dbReference type="InterPro" id="IPR013784">
    <property type="entry name" value="Carb-bd-like_fold"/>
</dbReference>
<dbReference type="GeneID" id="9743788"/>
<dbReference type="SUPFAM" id="SSF49452">
    <property type="entry name" value="Starch-binding domain-like"/>
    <property type="match status" value="1"/>
</dbReference>
<dbReference type="PANTHER" id="PTHR39198:SF1">
    <property type="entry name" value="ALPHA-GALACTOSIDASE NEW3 DOMAIN-CONTAINING PROTEIN"/>
    <property type="match status" value="1"/>
</dbReference>
<proteinExistence type="predicted"/>
<keyword evidence="4" id="KW-1185">Reference proteome</keyword>
<dbReference type="RefSeq" id="WP_013329258.1">
    <property type="nucleotide sequence ID" value="NC_014507.1"/>
</dbReference>
<name>E1REB8_METP4</name>
<protein>
    <submittedName>
        <fullName evidence="3">Alpha-galactosidase, NPCBM associated NEW3 domain protein</fullName>
    </submittedName>
</protein>
<dbReference type="InterPro" id="IPR018905">
    <property type="entry name" value="A-galactase_NEW3"/>
</dbReference>
<dbReference type="Pfam" id="PF10633">
    <property type="entry name" value="NPCBM_assoc"/>
    <property type="match status" value="1"/>
</dbReference>
<evidence type="ECO:0000313" key="3">
    <source>
        <dbReference type="EMBL" id="ADN36081.1"/>
    </source>
</evidence>
<keyword evidence="1" id="KW-1133">Transmembrane helix</keyword>
<dbReference type="EMBL" id="CP002117">
    <property type="protein sequence ID" value="ADN36081.1"/>
    <property type="molecule type" value="Genomic_DNA"/>
</dbReference>
<dbReference type="OrthoDB" id="110363at2157"/>
<dbReference type="InterPro" id="IPR013783">
    <property type="entry name" value="Ig-like_fold"/>
</dbReference>
<gene>
    <name evidence="3" type="ordered locus">Mpet_1321</name>
</gene>
<evidence type="ECO:0000256" key="1">
    <source>
        <dbReference type="SAM" id="Phobius"/>
    </source>
</evidence>
<dbReference type="Pfam" id="PF13620">
    <property type="entry name" value="CarboxypepD_reg"/>
    <property type="match status" value="1"/>
</dbReference>
<evidence type="ECO:0000313" key="4">
    <source>
        <dbReference type="Proteomes" id="UP000006565"/>
    </source>
</evidence>
<dbReference type="HOGENOM" id="CLU_024113_0_0_2"/>
<feature type="domain" description="Alpha-galactosidase NEW3" evidence="2">
    <location>
        <begin position="361"/>
        <end position="435"/>
    </location>
</feature>
<feature type="transmembrane region" description="Helical" evidence="1">
    <location>
        <begin position="455"/>
        <end position="475"/>
    </location>
</feature>
<dbReference type="STRING" id="679926.Mpet_1321"/>
<dbReference type="Gene3D" id="2.60.40.10">
    <property type="entry name" value="Immunoglobulins"/>
    <property type="match status" value="1"/>
</dbReference>
<organism evidence="3 4">
    <name type="scientific">Methanolacinia petrolearia (strain DSM 11571 / OCM 486 / SEBR 4847)</name>
    <name type="common">Methanoplanus petrolearius</name>
    <dbReference type="NCBI Taxonomy" id="679926"/>
    <lineage>
        <taxon>Archaea</taxon>
        <taxon>Methanobacteriati</taxon>
        <taxon>Methanobacteriota</taxon>
        <taxon>Stenosarchaea group</taxon>
        <taxon>Methanomicrobia</taxon>
        <taxon>Methanomicrobiales</taxon>
        <taxon>Methanomicrobiaceae</taxon>
        <taxon>Methanolacinia</taxon>
    </lineage>
</organism>
<dbReference type="eggNOG" id="arCOG02087">
    <property type="taxonomic scope" value="Archaea"/>
</dbReference>
<reference evidence="3 4" key="1">
    <citation type="journal article" date="2010" name="Stand. Genomic Sci.">
        <title>Complete genome sequence of Methanoplanus petrolearius type strain (SEBR 4847).</title>
        <authorList>
            <person name="Brambilla E."/>
            <person name="Djao O.D."/>
            <person name="Daligault H."/>
            <person name="Lapidus A."/>
            <person name="Lucas S."/>
            <person name="Hammon N."/>
            <person name="Nolan M."/>
            <person name="Tice H."/>
            <person name="Cheng J.F."/>
            <person name="Han C."/>
            <person name="Tapia R."/>
            <person name="Goodwin L."/>
            <person name="Pitluck S."/>
            <person name="Liolios K."/>
            <person name="Ivanova N."/>
            <person name="Mavromatis K."/>
            <person name="Mikhailova N."/>
            <person name="Pati A."/>
            <person name="Chen A."/>
            <person name="Palaniappan K."/>
            <person name="Land M."/>
            <person name="Hauser L."/>
            <person name="Chang Y.J."/>
            <person name="Jeffries C.D."/>
            <person name="Rohde M."/>
            <person name="Spring S."/>
            <person name="Sikorski J."/>
            <person name="Goker M."/>
            <person name="Woyke T."/>
            <person name="Bristow J."/>
            <person name="Eisen J.A."/>
            <person name="Markowitz V."/>
            <person name="Hugenholtz P."/>
            <person name="Kyrpides N.C."/>
            <person name="Klenk H.P."/>
        </authorList>
    </citation>
    <scope>NUCLEOTIDE SEQUENCE [LARGE SCALE GENOMIC DNA]</scope>
    <source>
        <strain evidence="4">DSM 11571 / OCM 486 / SEBR 4847</strain>
    </source>
</reference>
<evidence type="ECO:0000259" key="2">
    <source>
        <dbReference type="Pfam" id="PF10633"/>
    </source>
</evidence>
<dbReference type="GO" id="GO:0030246">
    <property type="term" value="F:carbohydrate binding"/>
    <property type="evidence" value="ECO:0007669"/>
    <property type="project" value="InterPro"/>
</dbReference>
<dbReference type="Gene3D" id="2.60.40.1120">
    <property type="entry name" value="Carboxypeptidase-like, regulatory domain"/>
    <property type="match status" value="1"/>
</dbReference>
<dbReference type="AlphaFoldDB" id="E1REB8"/>
<keyword evidence="1" id="KW-0812">Transmembrane</keyword>
<sequence length="481" mass="52937" precursor="true">MTGIIKKMLNCLLISAFLILLLLPQGVLASGNATPNVEITCNFPGRIVEAGETVKFDLKIKNNYGTYPKMLDVDTFKGENDWKFAFYSGENKVDRVLMGKGEELTVTLEVDTAGDTPVDTYPIRIRIDDARLWIYIKIEKTHAGESGVLKVTVVDEQGENIKGAVVQIVDERRHNIVKEVLTTADGQIRTEVEQGDYILNIESSGYIGSQKDDIVIKSGYTTDAGTIMLEKKNYGLTIDVKSPLVTATIGNKPVYEILLSNVGKSDDIFDLSVEDLPAGWYGRYKLAADSTESASSLYIDAGSEKTVFLEIIPPYSVEKGDYSFNISVNSSDYSYKEKLEAKITGSSNMVVFSEKYRYEVTKGDTADLSMTISNKGSGEALTNVRVEVSAPDGWNVRTTPTTIPSIQPGEKATVNLKVTPPANIAASDYKISVKVISDQEEDTEEIKIIVSESSLVGIFGVLLLAGACFGVYYYFRKHERR</sequence>
<accession>E1REB8</accession>
<keyword evidence="1" id="KW-0472">Membrane</keyword>
<dbReference type="PANTHER" id="PTHR39198">
    <property type="entry name" value="HYPOTHETICAL MEMBRANE PROTEIN, CONSERVED"/>
    <property type="match status" value="1"/>
</dbReference>